<dbReference type="InterPro" id="IPR053135">
    <property type="entry name" value="AKR2_Oxidoreductase"/>
</dbReference>
<dbReference type="InterPro" id="IPR036812">
    <property type="entry name" value="NAD(P)_OxRdtase_dom_sf"/>
</dbReference>
<accession>A0A383EW20</accession>
<dbReference type="Pfam" id="PF00248">
    <property type="entry name" value="Aldo_ket_red"/>
    <property type="match status" value="1"/>
</dbReference>
<feature type="non-terminal residue" evidence="2">
    <location>
        <position position="1"/>
    </location>
</feature>
<sequence length="229" mass="24446">GRVKGVKYPSSFQLPSDDELLKLLALAKELGINLVDTAPSYGNSEERIGALVGHDPHWIIATKVGELFVNGRSIFDFSPASIRDSVERSRSCLRRDFLDIVTLHLPDNDETVLRNGETIATLLDLQDKGIIGLVGASTKTVAAGKMAIKTCDLVMIALNEADQSQRPVLNAAAAAGRGVLIKKPLDSGHADDADAALRNLVCQNGVTSVVAGTINRSHLQQNTTAVQRA</sequence>
<dbReference type="PRINTS" id="PR00069">
    <property type="entry name" value="ALDKETRDTASE"/>
</dbReference>
<dbReference type="SUPFAM" id="SSF51430">
    <property type="entry name" value="NAD(P)-linked oxidoreductase"/>
    <property type="match status" value="1"/>
</dbReference>
<name>A0A383EW20_9ZZZZ</name>
<organism evidence="2">
    <name type="scientific">marine metagenome</name>
    <dbReference type="NCBI Taxonomy" id="408172"/>
    <lineage>
        <taxon>unclassified sequences</taxon>
        <taxon>metagenomes</taxon>
        <taxon>ecological metagenomes</taxon>
    </lineage>
</organism>
<protein>
    <recommendedName>
        <fullName evidence="1">NADP-dependent oxidoreductase domain-containing protein</fullName>
    </recommendedName>
</protein>
<gene>
    <name evidence="2" type="ORF">METZ01_LOCUS513931</name>
</gene>
<dbReference type="CDD" id="cd19095">
    <property type="entry name" value="AKR_PA4992-like"/>
    <property type="match status" value="1"/>
</dbReference>
<proteinExistence type="predicted"/>
<dbReference type="AlphaFoldDB" id="A0A383EW20"/>
<dbReference type="PANTHER" id="PTHR43312:SF1">
    <property type="entry name" value="NADP-DEPENDENT OXIDOREDUCTASE DOMAIN-CONTAINING PROTEIN"/>
    <property type="match status" value="1"/>
</dbReference>
<dbReference type="EMBL" id="UINC01229386">
    <property type="protein sequence ID" value="SVE61077.1"/>
    <property type="molecule type" value="Genomic_DNA"/>
</dbReference>
<evidence type="ECO:0000259" key="1">
    <source>
        <dbReference type="Pfam" id="PF00248"/>
    </source>
</evidence>
<feature type="non-terminal residue" evidence="2">
    <location>
        <position position="229"/>
    </location>
</feature>
<feature type="domain" description="NADP-dependent oxidoreductase" evidence="1">
    <location>
        <begin position="16"/>
        <end position="185"/>
    </location>
</feature>
<dbReference type="PANTHER" id="PTHR43312">
    <property type="entry name" value="D-THREO-ALDOSE 1-DEHYDROGENASE"/>
    <property type="match status" value="1"/>
</dbReference>
<dbReference type="GO" id="GO:0016491">
    <property type="term" value="F:oxidoreductase activity"/>
    <property type="evidence" value="ECO:0007669"/>
    <property type="project" value="InterPro"/>
</dbReference>
<reference evidence="2" key="1">
    <citation type="submission" date="2018-05" db="EMBL/GenBank/DDBJ databases">
        <authorList>
            <person name="Lanie J.A."/>
            <person name="Ng W.-L."/>
            <person name="Kazmierczak K.M."/>
            <person name="Andrzejewski T.M."/>
            <person name="Davidsen T.M."/>
            <person name="Wayne K.J."/>
            <person name="Tettelin H."/>
            <person name="Glass J.I."/>
            <person name="Rusch D."/>
            <person name="Podicherti R."/>
            <person name="Tsui H.-C.T."/>
            <person name="Winkler M.E."/>
        </authorList>
    </citation>
    <scope>NUCLEOTIDE SEQUENCE</scope>
</reference>
<evidence type="ECO:0000313" key="2">
    <source>
        <dbReference type="EMBL" id="SVE61077.1"/>
    </source>
</evidence>
<dbReference type="InterPro" id="IPR020471">
    <property type="entry name" value="AKR"/>
</dbReference>
<dbReference type="InterPro" id="IPR023210">
    <property type="entry name" value="NADP_OxRdtase_dom"/>
</dbReference>
<dbReference type="Gene3D" id="3.20.20.100">
    <property type="entry name" value="NADP-dependent oxidoreductase domain"/>
    <property type="match status" value="1"/>
</dbReference>